<comment type="subcellular location">
    <subcellularLocation>
        <location evidence="1">Membrane</location>
        <topology evidence="1">Multi-pass membrane protein</topology>
    </subcellularLocation>
</comment>
<dbReference type="RefSeq" id="XP_005103326.1">
    <property type="nucleotide sequence ID" value="XM_005103269.1"/>
</dbReference>
<keyword evidence="6 11" id="KW-0675">Receptor</keyword>
<reference evidence="11" key="1">
    <citation type="submission" date="2025-08" db="UniProtKB">
        <authorList>
            <consortium name="RefSeq"/>
        </authorList>
    </citation>
    <scope>IDENTIFICATION</scope>
</reference>
<dbReference type="SUPFAM" id="SSF81321">
    <property type="entry name" value="Family A G protein-coupled receptor-like"/>
    <property type="match status" value="1"/>
</dbReference>
<evidence type="ECO:0000256" key="7">
    <source>
        <dbReference type="ARBA" id="ARBA00023224"/>
    </source>
</evidence>
<evidence type="ECO:0000256" key="3">
    <source>
        <dbReference type="ARBA" id="ARBA00022989"/>
    </source>
</evidence>
<proteinExistence type="predicted"/>
<dbReference type="Gene3D" id="1.20.1070.10">
    <property type="entry name" value="Rhodopsin 7-helix transmembrane proteins"/>
    <property type="match status" value="1"/>
</dbReference>
<evidence type="ECO:0000256" key="8">
    <source>
        <dbReference type="SAM" id="Phobius"/>
    </source>
</evidence>
<protein>
    <submittedName>
        <fullName evidence="11">Neuropeptides capa receptor</fullName>
    </submittedName>
</protein>
<name>A0ABM0JWQ0_APLCA</name>
<feature type="domain" description="G-protein coupled receptors family 1 profile" evidence="9">
    <location>
        <begin position="1"/>
        <end position="206"/>
    </location>
</feature>
<evidence type="ECO:0000313" key="10">
    <source>
        <dbReference type="Proteomes" id="UP000694888"/>
    </source>
</evidence>
<keyword evidence="7" id="KW-0807">Transducer</keyword>
<evidence type="ECO:0000256" key="4">
    <source>
        <dbReference type="ARBA" id="ARBA00023040"/>
    </source>
</evidence>
<dbReference type="PANTHER" id="PTHR24243">
    <property type="entry name" value="G-PROTEIN COUPLED RECEPTOR"/>
    <property type="match status" value="1"/>
</dbReference>
<evidence type="ECO:0000256" key="1">
    <source>
        <dbReference type="ARBA" id="ARBA00004141"/>
    </source>
</evidence>
<keyword evidence="10" id="KW-1185">Reference proteome</keyword>
<feature type="transmembrane region" description="Helical" evidence="8">
    <location>
        <begin position="40"/>
        <end position="65"/>
    </location>
</feature>
<evidence type="ECO:0000256" key="2">
    <source>
        <dbReference type="ARBA" id="ARBA00022692"/>
    </source>
</evidence>
<evidence type="ECO:0000256" key="5">
    <source>
        <dbReference type="ARBA" id="ARBA00023136"/>
    </source>
</evidence>
<dbReference type="Pfam" id="PF00001">
    <property type="entry name" value="7tm_1"/>
    <property type="match status" value="1"/>
</dbReference>
<gene>
    <name evidence="11" type="primary">LOC101850264</name>
</gene>
<dbReference type="PROSITE" id="PS50262">
    <property type="entry name" value="G_PROTEIN_RECEP_F1_2"/>
    <property type="match status" value="1"/>
</dbReference>
<keyword evidence="5 8" id="KW-0472">Membrane</keyword>
<dbReference type="GeneID" id="101850264"/>
<keyword evidence="3 8" id="KW-1133">Transmembrane helix</keyword>
<dbReference type="InterPro" id="IPR017452">
    <property type="entry name" value="GPCR_Rhodpsn_7TM"/>
</dbReference>
<dbReference type="PANTHER" id="PTHR24243:SF208">
    <property type="entry name" value="PYROKININ-1 RECEPTOR"/>
    <property type="match status" value="1"/>
</dbReference>
<feature type="transmembrane region" description="Helical" evidence="8">
    <location>
        <begin position="146"/>
        <end position="166"/>
    </location>
</feature>
<sequence length="224" mass="25020">MIYGLALNSSCTAVFITLERCLCTVLPLKVKDIITPRRSAFVLGAIFALSMASISPILSVIHLLWKYDPLTNTTVPNTHFASERPMNLIVTNLLVANLQATSFVFLLAATGTLIVTLRSKSKWRQQVSASNQAETLSCRDHRVVKMVVIVSSVLLVCYAPAQSIPLTSMVVPEFHYRRRYSNLYGASWALAYFLYAVNSSVNLVIYYNMSSKYRRTLNELLGKS</sequence>
<evidence type="ECO:0000256" key="6">
    <source>
        <dbReference type="ARBA" id="ARBA00023170"/>
    </source>
</evidence>
<feature type="transmembrane region" description="Helical" evidence="8">
    <location>
        <begin position="94"/>
        <end position="117"/>
    </location>
</feature>
<evidence type="ECO:0000259" key="9">
    <source>
        <dbReference type="PROSITE" id="PS50262"/>
    </source>
</evidence>
<keyword evidence="11" id="KW-0527">Neuropeptide</keyword>
<organism evidence="10 11">
    <name type="scientific">Aplysia californica</name>
    <name type="common">California sea hare</name>
    <dbReference type="NCBI Taxonomy" id="6500"/>
    <lineage>
        <taxon>Eukaryota</taxon>
        <taxon>Metazoa</taxon>
        <taxon>Spiralia</taxon>
        <taxon>Lophotrochozoa</taxon>
        <taxon>Mollusca</taxon>
        <taxon>Gastropoda</taxon>
        <taxon>Heterobranchia</taxon>
        <taxon>Euthyneura</taxon>
        <taxon>Tectipleura</taxon>
        <taxon>Aplysiida</taxon>
        <taxon>Aplysioidea</taxon>
        <taxon>Aplysiidae</taxon>
        <taxon>Aplysia</taxon>
    </lineage>
</organism>
<dbReference type="GO" id="GO:0007218">
    <property type="term" value="P:neuropeptide signaling pathway"/>
    <property type="evidence" value="ECO:0007669"/>
    <property type="project" value="UniProtKB-KW"/>
</dbReference>
<evidence type="ECO:0000313" key="11">
    <source>
        <dbReference type="RefSeq" id="XP_005103326.1"/>
    </source>
</evidence>
<feature type="transmembrane region" description="Helical" evidence="8">
    <location>
        <begin position="186"/>
        <end position="207"/>
    </location>
</feature>
<dbReference type="Proteomes" id="UP000694888">
    <property type="component" value="Unplaced"/>
</dbReference>
<dbReference type="InterPro" id="IPR000276">
    <property type="entry name" value="GPCR_Rhodpsn"/>
</dbReference>
<accession>A0ABM0JWQ0</accession>
<keyword evidence="4" id="KW-0297">G-protein coupled receptor</keyword>
<keyword evidence="2 8" id="KW-0812">Transmembrane</keyword>